<keyword evidence="4" id="KW-0997">Cell inner membrane</keyword>
<name>A0A368YNS4_9HYPH</name>
<dbReference type="GO" id="GO:0005886">
    <property type="term" value="C:plasma membrane"/>
    <property type="evidence" value="ECO:0007669"/>
    <property type="project" value="UniProtKB-SubCell"/>
</dbReference>
<feature type="transmembrane region" description="Helical" evidence="8">
    <location>
        <begin position="380"/>
        <end position="398"/>
    </location>
</feature>
<dbReference type="RefSeq" id="WP_342633346.1">
    <property type="nucleotide sequence ID" value="NZ_QPJM01000009.1"/>
</dbReference>
<feature type="transmembrane region" description="Helical" evidence="8">
    <location>
        <begin position="171"/>
        <end position="190"/>
    </location>
</feature>
<dbReference type="AlphaFoldDB" id="A0A368YNS4"/>
<dbReference type="GO" id="GO:0055085">
    <property type="term" value="P:transmembrane transport"/>
    <property type="evidence" value="ECO:0007669"/>
    <property type="project" value="InterPro"/>
</dbReference>
<dbReference type="Gene3D" id="1.10.3720.10">
    <property type="entry name" value="MetI-like"/>
    <property type="match status" value="2"/>
</dbReference>
<feature type="transmembrane region" description="Helical" evidence="8">
    <location>
        <begin position="546"/>
        <end position="568"/>
    </location>
</feature>
<feature type="transmembrane region" description="Helical" evidence="8">
    <location>
        <begin position="500"/>
        <end position="526"/>
    </location>
</feature>
<dbReference type="Pfam" id="PF00528">
    <property type="entry name" value="BPD_transp_1"/>
    <property type="match status" value="2"/>
</dbReference>
<keyword evidence="2 8" id="KW-0813">Transport</keyword>
<dbReference type="PANTHER" id="PTHR43357:SF4">
    <property type="entry name" value="INNER MEMBRANE ABC TRANSPORTER PERMEASE PROTEIN YDCV"/>
    <property type="match status" value="1"/>
</dbReference>
<keyword evidence="11" id="KW-1185">Reference proteome</keyword>
<evidence type="ECO:0000256" key="6">
    <source>
        <dbReference type="ARBA" id="ARBA00022989"/>
    </source>
</evidence>
<feature type="transmembrane region" description="Helical" evidence="8">
    <location>
        <begin position="121"/>
        <end position="141"/>
    </location>
</feature>
<proteinExistence type="inferred from homology"/>
<evidence type="ECO:0000256" key="3">
    <source>
        <dbReference type="ARBA" id="ARBA00022475"/>
    </source>
</evidence>
<dbReference type="InterPro" id="IPR000515">
    <property type="entry name" value="MetI-like"/>
</dbReference>
<evidence type="ECO:0000256" key="8">
    <source>
        <dbReference type="RuleBase" id="RU363032"/>
    </source>
</evidence>
<feature type="transmembrane region" description="Helical" evidence="8">
    <location>
        <begin position="317"/>
        <end position="344"/>
    </location>
</feature>
<feature type="domain" description="ABC transmembrane type-1" evidence="9">
    <location>
        <begin position="83"/>
        <end position="291"/>
    </location>
</feature>
<dbReference type="CDD" id="cd06261">
    <property type="entry name" value="TM_PBP2"/>
    <property type="match status" value="2"/>
</dbReference>
<feature type="transmembrane region" description="Helical" evidence="8">
    <location>
        <begin position="34"/>
        <end position="55"/>
    </location>
</feature>
<dbReference type="PANTHER" id="PTHR43357">
    <property type="entry name" value="INNER MEMBRANE ABC TRANSPORTER PERMEASE PROTEIN YDCV"/>
    <property type="match status" value="1"/>
</dbReference>
<dbReference type="SUPFAM" id="SSF161098">
    <property type="entry name" value="MetI-like"/>
    <property type="match status" value="2"/>
</dbReference>
<accession>A0A368YNS4</accession>
<feature type="domain" description="ABC transmembrane type-1" evidence="9">
    <location>
        <begin position="375"/>
        <end position="568"/>
    </location>
</feature>
<evidence type="ECO:0000313" key="10">
    <source>
        <dbReference type="EMBL" id="RCW81880.1"/>
    </source>
</evidence>
<evidence type="ECO:0000256" key="2">
    <source>
        <dbReference type="ARBA" id="ARBA00022448"/>
    </source>
</evidence>
<reference evidence="10 11" key="1">
    <citation type="submission" date="2018-07" db="EMBL/GenBank/DDBJ databases">
        <title>Genomic Encyclopedia of Type Strains, Phase III (KMG-III): the genomes of soil and plant-associated and newly described type strains.</title>
        <authorList>
            <person name="Whitman W."/>
        </authorList>
    </citation>
    <scope>NUCLEOTIDE SEQUENCE [LARGE SCALE GENOMIC DNA]</scope>
    <source>
        <strain evidence="10 11">31-25a</strain>
    </source>
</reference>
<dbReference type="EMBL" id="QPJM01000009">
    <property type="protein sequence ID" value="RCW81880.1"/>
    <property type="molecule type" value="Genomic_DNA"/>
</dbReference>
<evidence type="ECO:0000256" key="1">
    <source>
        <dbReference type="ARBA" id="ARBA00004429"/>
    </source>
</evidence>
<keyword evidence="3" id="KW-1003">Cell membrane</keyword>
<feature type="transmembrane region" description="Helical" evidence="8">
    <location>
        <begin position="444"/>
        <end position="464"/>
    </location>
</feature>
<dbReference type="Proteomes" id="UP000253324">
    <property type="component" value="Unassembled WGS sequence"/>
</dbReference>
<protein>
    <submittedName>
        <fullName evidence="10">Iron(III) transport system permease protein</fullName>
    </submittedName>
</protein>
<evidence type="ECO:0000256" key="4">
    <source>
        <dbReference type="ARBA" id="ARBA00022519"/>
    </source>
</evidence>
<keyword evidence="7 8" id="KW-0472">Membrane</keyword>
<evidence type="ECO:0000256" key="5">
    <source>
        <dbReference type="ARBA" id="ARBA00022692"/>
    </source>
</evidence>
<feature type="transmembrane region" description="Helical" evidence="8">
    <location>
        <begin position="419"/>
        <end position="438"/>
    </location>
</feature>
<evidence type="ECO:0000259" key="9">
    <source>
        <dbReference type="PROSITE" id="PS50928"/>
    </source>
</evidence>
<comment type="similarity">
    <text evidence="8">Belongs to the binding-protein-dependent transport system permease family.</text>
</comment>
<dbReference type="InterPro" id="IPR035906">
    <property type="entry name" value="MetI-like_sf"/>
</dbReference>
<feature type="transmembrane region" description="Helical" evidence="8">
    <location>
        <begin position="273"/>
        <end position="296"/>
    </location>
</feature>
<sequence>MAVTQFLRRGERPASRDAGFIPILWRKLRYYTRLSSLAVLIVIFLLSLVPVLRLVSTAIAPGGEVDLATFASRLSSPAVIRATFNTLDTSFFGALLALMIGAPFAVALSMTDLPGRRTLSFLLLLPLMIAPQVMALSWLHLFGPSSTLLGALNLSPLPGTVNPLLGRKGIILLYAIQHAPIIFITLRAGLTRIPRDLIEAARSSGSSPLRVVLTIILPMVRPYLVAATALAFVSGVGNFGIPALLGMPVNYLTLTTLIYQRISSFGPSVLPQVAALSVLIATLALLGVTLQALALRRAGHRYTAGTPARFTLGRWRLPLALLGWIAILFMLILPVLALVTTALIPSFGVPLNWATLTFSNFEEVLFRQASTNRAFRNSTILAGGAALILAVGAIPLASGLERFSRLSQRVLHGMIELPYALPGIVLAIACILLFLRPLPFIGSLYATPWIILAAYLMRFFALAMKPVTAAIGQMSRDLDEAAAVSGAYPLRRMMTITAPLAAPAAVAGALLVFMSAFNELTVSALLWSSGNETLGVVLFSLEEAGLGTQAAAIAVTTIVIVLVLLLVLDRLGRKLPAGVLPWR</sequence>
<evidence type="ECO:0000313" key="11">
    <source>
        <dbReference type="Proteomes" id="UP000253324"/>
    </source>
</evidence>
<feature type="transmembrane region" description="Helical" evidence="8">
    <location>
        <begin position="91"/>
        <end position="109"/>
    </location>
</feature>
<evidence type="ECO:0000256" key="7">
    <source>
        <dbReference type="ARBA" id="ARBA00023136"/>
    </source>
</evidence>
<keyword evidence="5 8" id="KW-0812">Transmembrane</keyword>
<keyword evidence="6 8" id="KW-1133">Transmembrane helix</keyword>
<comment type="caution">
    <text evidence="10">The sequence shown here is derived from an EMBL/GenBank/DDBJ whole genome shotgun (WGS) entry which is preliminary data.</text>
</comment>
<dbReference type="PROSITE" id="PS50928">
    <property type="entry name" value="ABC_TM1"/>
    <property type="match status" value="2"/>
</dbReference>
<comment type="subcellular location">
    <subcellularLocation>
        <location evidence="1">Cell inner membrane</location>
        <topology evidence="1">Multi-pass membrane protein</topology>
    </subcellularLocation>
    <subcellularLocation>
        <location evidence="8">Cell membrane</location>
        <topology evidence="8">Multi-pass membrane protein</topology>
    </subcellularLocation>
</comment>
<organism evidence="10 11">
    <name type="scientific">Phyllobacterium bourgognense</name>
    <dbReference type="NCBI Taxonomy" id="314236"/>
    <lineage>
        <taxon>Bacteria</taxon>
        <taxon>Pseudomonadati</taxon>
        <taxon>Pseudomonadota</taxon>
        <taxon>Alphaproteobacteria</taxon>
        <taxon>Hyphomicrobiales</taxon>
        <taxon>Phyllobacteriaceae</taxon>
        <taxon>Phyllobacterium</taxon>
    </lineage>
</organism>
<gene>
    <name evidence="10" type="ORF">C7476_10962</name>
</gene>